<dbReference type="InterPro" id="IPR007242">
    <property type="entry name" value="Atg12"/>
</dbReference>
<keyword evidence="8" id="KW-1185">Reference proteome</keyword>
<proteinExistence type="inferred from homology"/>
<keyword evidence="3" id="KW-1017">Isopeptide bond</keyword>
<evidence type="ECO:0000256" key="5">
    <source>
        <dbReference type="ARBA" id="ARBA00023006"/>
    </source>
</evidence>
<evidence type="ECO:0000256" key="1">
    <source>
        <dbReference type="ARBA" id="ARBA00007778"/>
    </source>
</evidence>
<evidence type="ECO:0000313" key="8">
    <source>
        <dbReference type="Proteomes" id="UP000076532"/>
    </source>
</evidence>
<keyword evidence="5" id="KW-0072">Autophagy</keyword>
<sequence length="129" mass="14488">MCQEEGSFERCIAIVLLLQSDSGTDLPSLATVTFGFSRFHIINRFLRKELAWKAGDLLFTYINLASSPTPDDTFANLFKVHLPRRLIAYRGCFSVAICVGRRSDSLLWDSYMEQGSTEEDSRPKSNATG</sequence>
<dbReference type="AlphaFoldDB" id="A0A165WVZ1"/>
<name>A0A165WVZ1_9AGAM</name>
<dbReference type="EMBL" id="KV417735">
    <property type="protein sequence ID" value="KZP07958.1"/>
    <property type="molecule type" value="Genomic_DNA"/>
</dbReference>
<dbReference type="InterPro" id="IPR029071">
    <property type="entry name" value="Ubiquitin-like_domsf"/>
</dbReference>
<evidence type="ECO:0000313" key="7">
    <source>
        <dbReference type="EMBL" id="KZP07958.1"/>
    </source>
</evidence>
<accession>A0A165WVZ1</accession>
<dbReference type="GO" id="GO:0000045">
    <property type="term" value="P:autophagosome assembly"/>
    <property type="evidence" value="ECO:0007669"/>
    <property type="project" value="InterPro"/>
</dbReference>
<dbReference type="GO" id="GO:0005737">
    <property type="term" value="C:cytoplasm"/>
    <property type="evidence" value="ECO:0007669"/>
    <property type="project" value="InterPro"/>
</dbReference>
<evidence type="ECO:0000256" key="3">
    <source>
        <dbReference type="ARBA" id="ARBA00022499"/>
    </source>
</evidence>
<evidence type="ECO:0000256" key="2">
    <source>
        <dbReference type="ARBA" id="ARBA00015875"/>
    </source>
</evidence>
<evidence type="ECO:0000256" key="6">
    <source>
        <dbReference type="ARBA" id="ARBA00029824"/>
    </source>
</evidence>
<dbReference type="Pfam" id="PF04110">
    <property type="entry name" value="APG12"/>
    <property type="match status" value="1"/>
</dbReference>
<dbReference type="Proteomes" id="UP000076532">
    <property type="component" value="Unassembled WGS sequence"/>
</dbReference>
<organism evidence="7 8">
    <name type="scientific">Athelia psychrophila</name>
    <dbReference type="NCBI Taxonomy" id="1759441"/>
    <lineage>
        <taxon>Eukaryota</taxon>
        <taxon>Fungi</taxon>
        <taxon>Dikarya</taxon>
        <taxon>Basidiomycota</taxon>
        <taxon>Agaricomycotina</taxon>
        <taxon>Agaricomycetes</taxon>
        <taxon>Agaricomycetidae</taxon>
        <taxon>Atheliales</taxon>
        <taxon>Atheliaceae</taxon>
        <taxon>Athelia</taxon>
    </lineage>
</organism>
<dbReference type="SUPFAM" id="SSF54236">
    <property type="entry name" value="Ubiquitin-like"/>
    <property type="match status" value="1"/>
</dbReference>
<dbReference type="Gene3D" id="3.10.20.90">
    <property type="entry name" value="Phosphatidylinositol 3-kinase Catalytic Subunit, Chain A, domain 1"/>
    <property type="match status" value="1"/>
</dbReference>
<evidence type="ECO:0000256" key="4">
    <source>
        <dbReference type="ARBA" id="ARBA00022786"/>
    </source>
</evidence>
<dbReference type="STRING" id="436010.A0A165WVZ1"/>
<comment type="similarity">
    <text evidence="1">Belongs to the ATG12 family.</text>
</comment>
<dbReference type="OrthoDB" id="10003551at2759"/>
<keyword evidence="4" id="KW-0833">Ubl conjugation pathway</keyword>
<protein>
    <recommendedName>
        <fullName evidence="2">Ubiquitin-like protein ATG12</fullName>
    </recommendedName>
    <alternativeName>
        <fullName evidence="6">Autophagy-related protein 12</fullName>
    </alternativeName>
</protein>
<reference evidence="7 8" key="1">
    <citation type="journal article" date="2016" name="Mol. Biol. Evol.">
        <title>Comparative Genomics of Early-Diverging Mushroom-Forming Fungi Provides Insights into the Origins of Lignocellulose Decay Capabilities.</title>
        <authorList>
            <person name="Nagy L.G."/>
            <person name="Riley R."/>
            <person name="Tritt A."/>
            <person name="Adam C."/>
            <person name="Daum C."/>
            <person name="Floudas D."/>
            <person name="Sun H."/>
            <person name="Yadav J.S."/>
            <person name="Pangilinan J."/>
            <person name="Larsson K.H."/>
            <person name="Matsuura K."/>
            <person name="Barry K."/>
            <person name="Labutti K."/>
            <person name="Kuo R."/>
            <person name="Ohm R.A."/>
            <person name="Bhattacharya S.S."/>
            <person name="Shirouzu T."/>
            <person name="Yoshinaga Y."/>
            <person name="Martin F.M."/>
            <person name="Grigoriev I.V."/>
            <person name="Hibbett D.S."/>
        </authorList>
    </citation>
    <scope>NUCLEOTIDE SEQUENCE [LARGE SCALE GENOMIC DNA]</scope>
    <source>
        <strain evidence="7 8">CBS 109695</strain>
    </source>
</reference>
<gene>
    <name evidence="7" type="ORF">FIBSPDRAFT_939235</name>
</gene>